<dbReference type="PANTHER" id="PTHR23021:SF11">
    <property type="entry name" value="SERPENTINE RECEPTOR, CLASS T"/>
    <property type="match status" value="1"/>
</dbReference>
<dbReference type="Proteomes" id="UP000005239">
    <property type="component" value="Unassembled WGS sequence"/>
</dbReference>
<dbReference type="SUPFAM" id="SSF81321">
    <property type="entry name" value="Family A G protein-coupled receptor-like"/>
    <property type="match status" value="1"/>
</dbReference>
<evidence type="ECO:0000313" key="2">
    <source>
        <dbReference type="Proteomes" id="UP000005239"/>
    </source>
</evidence>
<keyword evidence="2" id="KW-1185">Reference proteome</keyword>
<accession>A0A8R1Z304</accession>
<dbReference type="InterPro" id="IPR019425">
    <property type="entry name" value="7TM_GPCR_serpentine_rcpt_Srt"/>
</dbReference>
<reference evidence="2" key="1">
    <citation type="journal article" date="2008" name="Nat. Genet.">
        <title>The Pristionchus pacificus genome provides a unique perspective on nematode lifestyle and parasitism.</title>
        <authorList>
            <person name="Dieterich C."/>
            <person name="Clifton S.W."/>
            <person name="Schuster L.N."/>
            <person name="Chinwalla A."/>
            <person name="Delehaunty K."/>
            <person name="Dinkelacker I."/>
            <person name="Fulton L."/>
            <person name="Fulton R."/>
            <person name="Godfrey J."/>
            <person name="Minx P."/>
            <person name="Mitreva M."/>
            <person name="Roeseler W."/>
            <person name="Tian H."/>
            <person name="Witte H."/>
            <person name="Yang S.P."/>
            <person name="Wilson R.K."/>
            <person name="Sommer R.J."/>
        </authorList>
    </citation>
    <scope>NUCLEOTIDE SEQUENCE [LARGE SCALE GENOMIC DNA]</scope>
    <source>
        <strain evidence="2">PS312</strain>
    </source>
</reference>
<sequence>MVAQFLFLTERMAAPEYDCSAHSPDEWSRIHGKRQYIMGIWSIFLGCLTWVLYVPAIRYFFREKRFTCIKIMRVLALVDMVAILCDGTLFGIQMLQGAVFCSHKIFIVMNGFGGYAAWNVSSCLCVFLVVNRILEMAGKEKWFQERVAQHDCDCCCYVLRHCSCIILSASTYKFRVSDNALLPIYSRSRLQSSKHVHYSVQRSNHFQYVNYAHVLHNLSICLLISAFFIVLCAMIKSHSSQYNISSNLKKIQAQAHIYASADHLHCERRRFVWVGICELQRDRVYFTSWILLNVIPTPQIVITIVMVSCQFIYASPSMIYISMNPNIQREFKKMLRMKPGNAQSNTATSTAATPISVM</sequence>
<accession>A0A2A6D3A2</accession>
<dbReference type="AlphaFoldDB" id="A0A2A6D3A2"/>
<dbReference type="EnsemblMetazoa" id="PPA42404.1">
    <property type="protein sequence ID" value="PPA42404.1"/>
    <property type="gene ID" value="WBGene00280773"/>
</dbReference>
<organism evidence="1 2">
    <name type="scientific">Pristionchus pacificus</name>
    <name type="common">Parasitic nematode worm</name>
    <dbReference type="NCBI Taxonomy" id="54126"/>
    <lineage>
        <taxon>Eukaryota</taxon>
        <taxon>Metazoa</taxon>
        <taxon>Ecdysozoa</taxon>
        <taxon>Nematoda</taxon>
        <taxon>Chromadorea</taxon>
        <taxon>Rhabditida</taxon>
        <taxon>Rhabditina</taxon>
        <taxon>Diplogasteromorpha</taxon>
        <taxon>Diplogasteroidea</taxon>
        <taxon>Neodiplogasteridae</taxon>
        <taxon>Pristionchus</taxon>
    </lineage>
</organism>
<name>A0A2A6D3A2_PRIPA</name>
<dbReference type="OrthoDB" id="10671238at2759"/>
<protein>
    <submittedName>
        <fullName evidence="1">G protein-coupled receptor</fullName>
    </submittedName>
</protein>
<reference evidence="1" key="2">
    <citation type="submission" date="2022-06" db="UniProtKB">
        <authorList>
            <consortium name="EnsemblMetazoa"/>
        </authorList>
    </citation>
    <scope>IDENTIFICATION</scope>
    <source>
        <strain evidence="1">PS312</strain>
    </source>
</reference>
<gene>
    <name evidence="1" type="primary">WBGene00280773</name>
</gene>
<dbReference type="PANTHER" id="PTHR23021">
    <property type="entry name" value="SERPENTINE RECEPTOR, CLASS T"/>
    <property type="match status" value="1"/>
</dbReference>
<evidence type="ECO:0000313" key="1">
    <source>
        <dbReference type="EnsemblMetazoa" id="PPA42404.1"/>
    </source>
</evidence>
<proteinExistence type="predicted"/>
<dbReference type="Pfam" id="PF10321">
    <property type="entry name" value="7TM_GPCR_Srt"/>
    <property type="match status" value="1"/>
</dbReference>